<evidence type="ECO:0000256" key="1">
    <source>
        <dbReference type="SAM" id="SignalP"/>
    </source>
</evidence>
<protein>
    <submittedName>
        <fullName evidence="2">Uncharacterized protein</fullName>
    </submittedName>
</protein>
<name>A0A319DIM0_9EURO</name>
<feature type="chain" id="PRO_5016467090" evidence="1">
    <location>
        <begin position="20"/>
        <end position="145"/>
    </location>
</feature>
<gene>
    <name evidence="2" type="ORF">BO71DRAFT_396715</name>
</gene>
<dbReference type="AlphaFoldDB" id="A0A319DIM0"/>
<feature type="signal peptide" evidence="1">
    <location>
        <begin position="1"/>
        <end position="19"/>
    </location>
</feature>
<dbReference type="EMBL" id="KZ825833">
    <property type="protein sequence ID" value="PYH96774.1"/>
    <property type="molecule type" value="Genomic_DNA"/>
</dbReference>
<accession>A0A319DIM0</accession>
<sequence>MRLPMGLLTLSMALGLASAVTVPSGAKLCVSQGEGSCQFAAYELQPTDTCEDLQKNAAFIYNHKCELIGYKENFVDKEAIDSQLPYTVDILRTYGGPFDCSVQYKIGYSDGTYGYGNPSGGVWGSCTESGYQCNYYRVAFSCPGF</sequence>
<keyword evidence="1" id="KW-0732">Signal</keyword>
<proteinExistence type="predicted"/>
<evidence type="ECO:0000313" key="3">
    <source>
        <dbReference type="Proteomes" id="UP000247810"/>
    </source>
</evidence>
<keyword evidence="3" id="KW-1185">Reference proteome</keyword>
<evidence type="ECO:0000313" key="2">
    <source>
        <dbReference type="EMBL" id="PYH96774.1"/>
    </source>
</evidence>
<dbReference type="VEuPathDB" id="FungiDB:BO71DRAFT_396715"/>
<organism evidence="2 3">
    <name type="scientific">Aspergillus ellipticus CBS 707.79</name>
    <dbReference type="NCBI Taxonomy" id="1448320"/>
    <lineage>
        <taxon>Eukaryota</taxon>
        <taxon>Fungi</taxon>
        <taxon>Dikarya</taxon>
        <taxon>Ascomycota</taxon>
        <taxon>Pezizomycotina</taxon>
        <taxon>Eurotiomycetes</taxon>
        <taxon>Eurotiomycetidae</taxon>
        <taxon>Eurotiales</taxon>
        <taxon>Aspergillaceae</taxon>
        <taxon>Aspergillus</taxon>
        <taxon>Aspergillus subgen. Circumdati</taxon>
    </lineage>
</organism>
<reference evidence="2 3" key="1">
    <citation type="submission" date="2018-02" db="EMBL/GenBank/DDBJ databases">
        <title>The genomes of Aspergillus section Nigri reveals drivers in fungal speciation.</title>
        <authorList>
            <consortium name="DOE Joint Genome Institute"/>
            <person name="Vesth T.C."/>
            <person name="Nybo J."/>
            <person name="Theobald S."/>
            <person name="Brandl J."/>
            <person name="Frisvad J.C."/>
            <person name="Nielsen K.F."/>
            <person name="Lyhne E.K."/>
            <person name="Kogle M.E."/>
            <person name="Kuo A."/>
            <person name="Riley R."/>
            <person name="Clum A."/>
            <person name="Nolan M."/>
            <person name="Lipzen A."/>
            <person name="Salamov A."/>
            <person name="Henrissat B."/>
            <person name="Wiebenga A."/>
            <person name="De vries R.P."/>
            <person name="Grigoriev I.V."/>
            <person name="Mortensen U.H."/>
            <person name="Andersen M.R."/>
            <person name="Baker S.E."/>
        </authorList>
    </citation>
    <scope>NUCLEOTIDE SEQUENCE [LARGE SCALE GENOMIC DNA]</scope>
    <source>
        <strain evidence="2 3">CBS 707.79</strain>
    </source>
</reference>
<dbReference type="Proteomes" id="UP000247810">
    <property type="component" value="Unassembled WGS sequence"/>
</dbReference>
<dbReference type="OrthoDB" id="4399777at2759"/>